<name>A0ABW5ZUC1_9FLAO</name>
<sequence>MKNIIKLMIVCMVLVSCDETESITFDPINGQTGIGFNESKVELDIPEEGITYTLGVVSTTLSTESRSFNISANTEASSEELTSADYSFGTVVIPANSYEGSVDVTINFDGLEDFTEYSLVVDLDLPDGVSPLTATSSVEFEFLREFDINLFVCSDLQLKILLDDYGSETSFDITDDSGAVVISGGPYTDGVAGSTQSINVSLAAGCYTFTIYDSYGDGLFDGNVTGNYDLFCQAQTVVSYASGSGNFGASASTDFCINE</sequence>
<organism evidence="1 2">
    <name type="scientific">Psychroserpens luteus</name>
    <dbReference type="NCBI Taxonomy" id="1434066"/>
    <lineage>
        <taxon>Bacteria</taxon>
        <taxon>Pseudomonadati</taxon>
        <taxon>Bacteroidota</taxon>
        <taxon>Flavobacteriia</taxon>
        <taxon>Flavobacteriales</taxon>
        <taxon>Flavobacteriaceae</taxon>
        <taxon>Psychroserpens</taxon>
    </lineage>
</organism>
<evidence type="ECO:0000313" key="1">
    <source>
        <dbReference type="EMBL" id="MFD2915501.1"/>
    </source>
</evidence>
<gene>
    <name evidence="1" type="ORF">ACFS29_07625</name>
</gene>
<evidence type="ECO:0000313" key="2">
    <source>
        <dbReference type="Proteomes" id="UP001597548"/>
    </source>
</evidence>
<proteinExistence type="predicted"/>
<reference evidence="2" key="1">
    <citation type="journal article" date="2019" name="Int. J. Syst. Evol. Microbiol.">
        <title>The Global Catalogue of Microorganisms (GCM) 10K type strain sequencing project: providing services to taxonomists for standard genome sequencing and annotation.</title>
        <authorList>
            <consortium name="The Broad Institute Genomics Platform"/>
            <consortium name="The Broad Institute Genome Sequencing Center for Infectious Disease"/>
            <person name="Wu L."/>
            <person name="Ma J."/>
        </authorList>
    </citation>
    <scope>NUCLEOTIDE SEQUENCE [LARGE SCALE GENOMIC DNA]</scope>
    <source>
        <strain evidence="2">KCTC 32514</strain>
    </source>
</reference>
<evidence type="ECO:0008006" key="3">
    <source>
        <dbReference type="Google" id="ProtNLM"/>
    </source>
</evidence>
<dbReference type="RefSeq" id="WP_194509602.1">
    <property type="nucleotide sequence ID" value="NZ_JADILU010000008.1"/>
</dbReference>
<dbReference type="PROSITE" id="PS51257">
    <property type="entry name" value="PROKAR_LIPOPROTEIN"/>
    <property type="match status" value="1"/>
</dbReference>
<dbReference type="Proteomes" id="UP001597548">
    <property type="component" value="Unassembled WGS sequence"/>
</dbReference>
<protein>
    <recommendedName>
        <fullName evidence="3">Calx-beta domain-containing protein</fullName>
    </recommendedName>
</protein>
<comment type="caution">
    <text evidence="1">The sequence shown here is derived from an EMBL/GenBank/DDBJ whole genome shotgun (WGS) entry which is preliminary data.</text>
</comment>
<accession>A0ABW5ZUC1</accession>
<keyword evidence="2" id="KW-1185">Reference proteome</keyword>
<dbReference type="EMBL" id="JBHUOS010000007">
    <property type="protein sequence ID" value="MFD2915501.1"/>
    <property type="molecule type" value="Genomic_DNA"/>
</dbReference>